<dbReference type="PANTHER" id="PTHR42711:SF5">
    <property type="entry name" value="ABC TRANSPORTER ATP-BINDING PROTEIN NATA"/>
    <property type="match status" value="1"/>
</dbReference>
<evidence type="ECO:0000256" key="2">
    <source>
        <dbReference type="ARBA" id="ARBA00022448"/>
    </source>
</evidence>
<comment type="caution">
    <text evidence="6">The sequence shown here is derived from an EMBL/GenBank/DDBJ whole genome shotgun (WGS) entry which is preliminary data.</text>
</comment>
<reference evidence="6 7" key="1">
    <citation type="submission" date="2021-11" db="EMBL/GenBank/DDBJ databases">
        <title>Draft genome sequence of Paenibacillus profundus YoMME, a new Gram-positive bacteria with exoelectrogenic properties.</title>
        <authorList>
            <person name="Hubenova Y."/>
            <person name="Hubenova E."/>
            <person name="Manasiev Y."/>
            <person name="Peykov S."/>
            <person name="Mitov M."/>
        </authorList>
    </citation>
    <scope>NUCLEOTIDE SEQUENCE [LARGE SCALE GENOMIC DNA]</scope>
    <source>
        <strain evidence="6 7">YoMME</strain>
    </source>
</reference>
<keyword evidence="7" id="KW-1185">Reference proteome</keyword>
<evidence type="ECO:0000313" key="6">
    <source>
        <dbReference type="EMBL" id="MCE5172643.1"/>
    </source>
</evidence>
<dbReference type="GO" id="GO:0005524">
    <property type="term" value="F:ATP binding"/>
    <property type="evidence" value="ECO:0007669"/>
    <property type="project" value="UniProtKB-KW"/>
</dbReference>
<dbReference type="InterPro" id="IPR003593">
    <property type="entry name" value="AAA+_ATPase"/>
</dbReference>
<dbReference type="Gene3D" id="3.40.50.300">
    <property type="entry name" value="P-loop containing nucleotide triphosphate hydrolases"/>
    <property type="match status" value="1"/>
</dbReference>
<gene>
    <name evidence="6" type="ORF">LQV63_25565</name>
</gene>
<evidence type="ECO:0000256" key="4">
    <source>
        <dbReference type="ARBA" id="ARBA00022840"/>
    </source>
</evidence>
<comment type="similarity">
    <text evidence="1">Belongs to the ABC transporter superfamily.</text>
</comment>
<keyword evidence="2" id="KW-0813">Transport</keyword>
<dbReference type="PROSITE" id="PS00211">
    <property type="entry name" value="ABC_TRANSPORTER_1"/>
    <property type="match status" value="1"/>
</dbReference>
<dbReference type="InterPro" id="IPR003439">
    <property type="entry name" value="ABC_transporter-like_ATP-bd"/>
</dbReference>
<evidence type="ECO:0000256" key="1">
    <source>
        <dbReference type="ARBA" id="ARBA00005417"/>
    </source>
</evidence>
<dbReference type="InterPro" id="IPR027417">
    <property type="entry name" value="P-loop_NTPase"/>
</dbReference>
<dbReference type="InterPro" id="IPR050763">
    <property type="entry name" value="ABC_transporter_ATP-binding"/>
</dbReference>
<dbReference type="CDD" id="cd03263">
    <property type="entry name" value="ABC_subfamily_A"/>
    <property type="match status" value="1"/>
</dbReference>
<evidence type="ECO:0000313" key="7">
    <source>
        <dbReference type="Proteomes" id="UP001199916"/>
    </source>
</evidence>
<dbReference type="RefSeq" id="WP_233698731.1">
    <property type="nucleotide sequence ID" value="NZ_JAJNBZ010000032.1"/>
</dbReference>
<keyword evidence="4 6" id="KW-0067">ATP-binding</keyword>
<dbReference type="Proteomes" id="UP001199916">
    <property type="component" value="Unassembled WGS sequence"/>
</dbReference>
<dbReference type="PANTHER" id="PTHR42711">
    <property type="entry name" value="ABC TRANSPORTER ATP-BINDING PROTEIN"/>
    <property type="match status" value="1"/>
</dbReference>
<dbReference type="EMBL" id="JAJNBZ010000032">
    <property type="protein sequence ID" value="MCE5172643.1"/>
    <property type="molecule type" value="Genomic_DNA"/>
</dbReference>
<organism evidence="6 7">
    <name type="scientific">Paenibacillus profundus</name>
    <dbReference type="NCBI Taxonomy" id="1173085"/>
    <lineage>
        <taxon>Bacteria</taxon>
        <taxon>Bacillati</taxon>
        <taxon>Bacillota</taxon>
        <taxon>Bacilli</taxon>
        <taxon>Bacillales</taxon>
        <taxon>Paenibacillaceae</taxon>
        <taxon>Paenibacillus</taxon>
    </lineage>
</organism>
<feature type="domain" description="ABC transporter" evidence="5">
    <location>
        <begin position="3"/>
        <end position="232"/>
    </location>
</feature>
<evidence type="ECO:0000256" key="3">
    <source>
        <dbReference type="ARBA" id="ARBA00022741"/>
    </source>
</evidence>
<sequence>MSIEIKELTKQYQSRKAVDHFSLSIHTGEFFALLGQNGAGKTTTIKMLSCLLTPTSGDALLLGDSIVTNSKAVKQKINVSPQETAVAPNLSVKENLEFLARIYGSSKQQSQMKAVEMMKEFGLTERAKNKAKTLSGGMQRRLSIAMALISNPEILFLDEPTLGLDVRSRRELWKVLSGLKGKITIILTTHYLEEAEALADRIGIMHGGELHALGTVDELKETTGQSNLEDVFLALTEEESDV</sequence>
<accession>A0ABS8YQA0</accession>
<dbReference type="SMART" id="SM00382">
    <property type="entry name" value="AAA"/>
    <property type="match status" value="1"/>
</dbReference>
<dbReference type="Pfam" id="PF00005">
    <property type="entry name" value="ABC_tran"/>
    <property type="match status" value="1"/>
</dbReference>
<name>A0ABS8YQA0_9BACL</name>
<keyword evidence="3" id="KW-0547">Nucleotide-binding</keyword>
<evidence type="ECO:0000259" key="5">
    <source>
        <dbReference type="PROSITE" id="PS50893"/>
    </source>
</evidence>
<protein>
    <submittedName>
        <fullName evidence="6">ABC transporter ATP-binding protein</fullName>
    </submittedName>
</protein>
<dbReference type="SUPFAM" id="SSF52540">
    <property type="entry name" value="P-loop containing nucleoside triphosphate hydrolases"/>
    <property type="match status" value="1"/>
</dbReference>
<dbReference type="PROSITE" id="PS50893">
    <property type="entry name" value="ABC_TRANSPORTER_2"/>
    <property type="match status" value="1"/>
</dbReference>
<dbReference type="InterPro" id="IPR017871">
    <property type="entry name" value="ABC_transporter-like_CS"/>
</dbReference>
<proteinExistence type="inferred from homology"/>